<keyword evidence="2" id="KW-1003">Cell membrane</keyword>
<evidence type="ECO:0000256" key="5">
    <source>
        <dbReference type="ARBA" id="ARBA00022989"/>
    </source>
</evidence>
<evidence type="ECO:0000313" key="12">
    <source>
        <dbReference type="EMBL" id="MCW1887285.1"/>
    </source>
</evidence>
<dbReference type="InterPro" id="IPR006558">
    <property type="entry name" value="LamG-like"/>
</dbReference>
<keyword evidence="4 10" id="KW-0732">Signal</keyword>
<feature type="transmembrane region" description="Helical" evidence="9">
    <location>
        <begin position="368"/>
        <end position="387"/>
    </location>
</feature>
<dbReference type="PANTHER" id="PTHR30625:SF3">
    <property type="entry name" value="TOL-PAL SYSTEM PROTEIN TOLQ"/>
    <property type="match status" value="1"/>
</dbReference>
<dbReference type="Pfam" id="PF13385">
    <property type="entry name" value="Laminin_G_3"/>
    <property type="match status" value="1"/>
</dbReference>
<name>A0ABT3FUL7_9BACT</name>
<dbReference type="Pfam" id="PF01618">
    <property type="entry name" value="MotA_ExbB"/>
    <property type="match status" value="1"/>
</dbReference>
<feature type="signal peptide" evidence="10">
    <location>
        <begin position="1"/>
        <end position="18"/>
    </location>
</feature>
<dbReference type="InterPro" id="IPR013320">
    <property type="entry name" value="ConA-like_dom_sf"/>
</dbReference>
<evidence type="ECO:0000256" key="7">
    <source>
        <dbReference type="ARBA" id="ARBA00023157"/>
    </source>
</evidence>
<keyword evidence="3 9" id="KW-0812">Transmembrane</keyword>
<gene>
    <name evidence="12" type="ORF">OKA04_21285</name>
</gene>
<dbReference type="Proteomes" id="UP001207930">
    <property type="component" value="Unassembled WGS sequence"/>
</dbReference>
<dbReference type="InterPro" id="IPR018765">
    <property type="entry name" value="DUF2341"/>
</dbReference>
<evidence type="ECO:0000256" key="4">
    <source>
        <dbReference type="ARBA" id="ARBA00022729"/>
    </source>
</evidence>
<evidence type="ECO:0000256" key="6">
    <source>
        <dbReference type="ARBA" id="ARBA00023136"/>
    </source>
</evidence>
<evidence type="ECO:0000256" key="1">
    <source>
        <dbReference type="ARBA" id="ARBA00004651"/>
    </source>
</evidence>
<dbReference type="SMART" id="SM00560">
    <property type="entry name" value="LamGL"/>
    <property type="match status" value="1"/>
</dbReference>
<evidence type="ECO:0000259" key="11">
    <source>
        <dbReference type="SMART" id="SM00560"/>
    </source>
</evidence>
<dbReference type="SUPFAM" id="SSF49899">
    <property type="entry name" value="Concanavalin A-like lectins/glucanases"/>
    <property type="match status" value="1"/>
</dbReference>
<feature type="transmembrane region" description="Helical" evidence="9">
    <location>
        <begin position="537"/>
        <end position="562"/>
    </location>
</feature>
<comment type="similarity">
    <text evidence="8">Belongs to the exbB/tolQ family.</text>
</comment>
<reference evidence="12 13" key="1">
    <citation type="submission" date="2022-10" db="EMBL/GenBank/DDBJ databases">
        <title>Luteolibacter flavescens strain MCCC 1K03193, whole genome shotgun sequencing project.</title>
        <authorList>
            <person name="Zhao G."/>
            <person name="Shen L."/>
        </authorList>
    </citation>
    <scope>NUCLEOTIDE SEQUENCE [LARGE SCALE GENOMIC DNA]</scope>
    <source>
        <strain evidence="12 13">MCCC 1K03193</strain>
    </source>
</reference>
<keyword evidence="8" id="KW-0653">Protein transport</keyword>
<keyword evidence="6 9" id="KW-0472">Membrane</keyword>
<keyword evidence="13" id="KW-1185">Reference proteome</keyword>
<evidence type="ECO:0000256" key="8">
    <source>
        <dbReference type="RuleBase" id="RU004057"/>
    </source>
</evidence>
<evidence type="ECO:0000256" key="9">
    <source>
        <dbReference type="SAM" id="Phobius"/>
    </source>
</evidence>
<dbReference type="Gene3D" id="2.60.120.200">
    <property type="match status" value="1"/>
</dbReference>
<evidence type="ECO:0000256" key="3">
    <source>
        <dbReference type="ARBA" id="ARBA00022692"/>
    </source>
</evidence>
<dbReference type="InterPro" id="IPR050790">
    <property type="entry name" value="ExbB/TolQ_transport"/>
</dbReference>
<dbReference type="EMBL" id="JAPDDS010000016">
    <property type="protein sequence ID" value="MCW1887285.1"/>
    <property type="molecule type" value="Genomic_DNA"/>
</dbReference>
<proteinExistence type="inferred from homology"/>
<feature type="chain" id="PRO_5046668968" evidence="10">
    <location>
        <begin position="19"/>
        <end position="608"/>
    </location>
</feature>
<dbReference type="InterPro" id="IPR002898">
    <property type="entry name" value="MotA_ExbB_proton_chnl"/>
</dbReference>
<protein>
    <submittedName>
        <fullName evidence="12">DUF2341 domain-containing protein</fullName>
    </submittedName>
</protein>
<keyword evidence="8" id="KW-0813">Transport</keyword>
<dbReference type="PANTHER" id="PTHR30625">
    <property type="entry name" value="PROTEIN TOLQ"/>
    <property type="match status" value="1"/>
</dbReference>
<comment type="subcellular location">
    <subcellularLocation>
        <location evidence="1">Cell membrane</location>
        <topology evidence="1">Multi-pass membrane protein</topology>
    </subcellularLocation>
    <subcellularLocation>
        <location evidence="8">Membrane</location>
        <topology evidence="8">Multi-pass membrane protein</topology>
    </subcellularLocation>
</comment>
<keyword evidence="5 9" id="KW-1133">Transmembrane helix</keyword>
<evidence type="ECO:0000313" key="13">
    <source>
        <dbReference type="Proteomes" id="UP001207930"/>
    </source>
</evidence>
<keyword evidence="7" id="KW-1015">Disulfide bond</keyword>
<evidence type="ECO:0000256" key="10">
    <source>
        <dbReference type="SAM" id="SignalP"/>
    </source>
</evidence>
<organism evidence="12 13">
    <name type="scientific">Luteolibacter flavescens</name>
    <dbReference type="NCBI Taxonomy" id="1859460"/>
    <lineage>
        <taxon>Bacteria</taxon>
        <taxon>Pseudomonadati</taxon>
        <taxon>Verrucomicrobiota</taxon>
        <taxon>Verrucomicrobiia</taxon>
        <taxon>Verrucomicrobiales</taxon>
        <taxon>Verrucomicrobiaceae</taxon>
        <taxon>Luteolibacter</taxon>
    </lineage>
</organism>
<sequence length="608" mass="64049">MIARHVIASLALLAPLHAAEGWWNKEWTQRQKININTGSDAANLSGAVENAAVLVRLHDGNFQFANAAPDGSDLRFVTDDGTVLPHEIEKYDGLVDGGFIWVKVPSLAAGGATTVNLYYGSANPAGVPVAKPGDVHDAALVWHFADRGGAPADATANGNDGSIPLTSSEGAIIGSGARLLGAEPVTVAASPSLDFSNGFTWSAWVKPTALQAGAEIFRRGDFRIVLDNGVPVVAAGGERSTPGQPVTAGSWTHLAATAEAGKVSLFVNGEPVSQLAATLPVLDGALTIGGTEAGSRFVGEIDELQISSAPRSADWVKFTAISQGGTDAGQRTVSLGEVEGGEGGGGHSEALEHVMLFGDIAKNMMFDGWIAIGVCVVMIVIGWTVAFKKFTYLNKVQKGTRAFLQQWEELSSDLTALDHNDPAGISSLEQTADDRTRGLIRQSPLYQIYHIGSKEIRHRLDRDKDRTKGLSGRSIQAVRAALDRGLVRETHRLTKGLVYLTISIAGGPYVGLLGTVVGVMITFAIISKSGEVDVNSIAPGIASALLATVAGLVVAIPALFIYSYLNSRIKETTSDMHVFIDEFVAKMAEFYPPAGESSPYAPNNDKVA</sequence>
<evidence type="ECO:0000256" key="2">
    <source>
        <dbReference type="ARBA" id="ARBA00022475"/>
    </source>
</evidence>
<accession>A0ABT3FUL7</accession>
<comment type="caution">
    <text evidence="12">The sequence shown here is derived from an EMBL/GenBank/DDBJ whole genome shotgun (WGS) entry which is preliminary data.</text>
</comment>
<feature type="domain" description="LamG-like jellyroll fold" evidence="11">
    <location>
        <begin position="197"/>
        <end position="314"/>
    </location>
</feature>
<feature type="transmembrane region" description="Helical" evidence="9">
    <location>
        <begin position="497"/>
        <end position="525"/>
    </location>
</feature>
<dbReference type="RefSeq" id="WP_264503241.1">
    <property type="nucleotide sequence ID" value="NZ_JAPDDS010000016.1"/>
</dbReference>
<dbReference type="Pfam" id="PF10102">
    <property type="entry name" value="DUF2341"/>
    <property type="match status" value="1"/>
</dbReference>